<dbReference type="InterPro" id="IPR001926">
    <property type="entry name" value="TrpB-like_PALP"/>
</dbReference>
<feature type="modified residue" description="N6-(pyridoxal phosphate)lysine" evidence="8">
    <location>
        <position position="49"/>
    </location>
</feature>
<name>A0A0M0HQY2_VIBNE</name>
<keyword evidence="11" id="KW-1185">Reference proteome</keyword>
<dbReference type="EC" id="4.4.1.25" evidence="5"/>
<dbReference type="PANTHER" id="PTHR43780">
    <property type="entry name" value="1-AMINOCYCLOPROPANE-1-CARBOXYLATE DEAMINASE-RELATED"/>
    <property type="match status" value="1"/>
</dbReference>
<evidence type="ECO:0000259" key="9">
    <source>
        <dbReference type="Pfam" id="PF00291"/>
    </source>
</evidence>
<protein>
    <recommendedName>
        <fullName evidence="6">L-cysteate sulfo-lyase</fullName>
        <ecNumber evidence="5">4.4.1.25</ecNumber>
    </recommendedName>
</protein>
<dbReference type="InterPro" id="IPR005966">
    <property type="entry name" value="D-Cys_desShydrase"/>
</dbReference>
<evidence type="ECO:0000256" key="2">
    <source>
        <dbReference type="ARBA" id="ARBA00008639"/>
    </source>
</evidence>
<dbReference type="InterPro" id="IPR027278">
    <property type="entry name" value="ACCD_DCysDesulf"/>
</dbReference>
<dbReference type="Pfam" id="PF00291">
    <property type="entry name" value="PALP"/>
    <property type="match status" value="1"/>
</dbReference>
<evidence type="ECO:0000256" key="5">
    <source>
        <dbReference type="ARBA" id="ARBA00066825"/>
    </source>
</evidence>
<organism evidence="10 11">
    <name type="scientific">Vibrio nereis</name>
    <dbReference type="NCBI Taxonomy" id="693"/>
    <lineage>
        <taxon>Bacteria</taxon>
        <taxon>Pseudomonadati</taxon>
        <taxon>Pseudomonadota</taxon>
        <taxon>Gammaproteobacteria</taxon>
        <taxon>Vibrionales</taxon>
        <taxon>Vibrionaceae</taxon>
        <taxon>Vibrio</taxon>
    </lineage>
</organism>
<dbReference type="NCBIfam" id="NF003031">
    <property type="entry name" value="PRK03910.1-4"/>
    <property type="match status" value="1"/>
</dbReference>
<evidence type="ECO:0000313" key="11">
    <source>
        <dbReference type="Proteomes" id="UP000037515"/>
    </source>
</evidence>
<dbReference type="Proteomes" id="UP000037515">
    <property type="component" value="Unassembled WGS sequence"/>
</dbReference>
<dbReference type="FunFam" id="3.40.50.1100:FF:000017">
    <property type="entry name" value="D-cysteine desulfhydrase"/>
    <property type="match status" value="1"/>
</dbReference>
<dbReference type="AlphaFoldDB" id="A0A0M0HQY2"/>
<evidence type="ECO:0000256" key="6">
    <source>
        <dbReference type="ARBA" id="ARBA00068519"/>
    </source>
</evidence>
<dbReference type="GO" id="GO:0034011">
    <property type="term" value="F:L-cysteate sulfo-lyase activity"/>
    <property type="evidence" value="ECO:0007669"/>
    <property type="project" value="UniProtKB-EC"/>
</dbReference>
<dbReference type="NCBIfam" id="TIGR01275">
    <property type="entry name" value="ACC_deam_rel"/>
    <property type="match status" value="1"/>
</dbReference>
<evidence type="ECO:0000313" key="10">
    <source>
        <dbReference type="EMBL" id="KOO04454.1"/>
    </source>
</evidence>
<dbReference type="SUPFAM" id="SSF53686">
    <property type="entry name" value="Tryptophan synthase beta subunit-like PLP-dependent enzymes"/>
    <property type="match status" value="1"/>
</dbReference>
<keyword evidence="4" id="KW-0456">Lyase</keyword>
<comment type="cofactor">
    <cofactor evidence="1">
        <name>pyridoxal 5'-phosphate</name>
        <dbReference type="ChEBI" id="CHEBI:597326"/>
    </cofactor>
</comment>
<evidence type="ECO:0000256" key="7">
    <source>
        <dbReference type="PIRSR" id="PIRSR006278-1"/>
    </source>
</evidence>
<dbReference type="PANTHER" id="PTHR43780:SF2">
    <property type="entry name" value="1-AMINOCYCLOPROPANE-1-CARBOXYLATE DEAMINASE-RELATED"/>
    <property type="match status" value="1"/>
</dbReference>
<sequence length="336" mass="36014">MHLARYPRLNFAHLDTPLELMENLSKALGGPNIWIKRDDCTGLAGGGNKTRKLEFLMADAVENGADTIITQGATQSNHARQTAAIAAKLNMNCYILLEDRTGSDDPDYKFNGNVMLDQLFNAKLSKYPGGTDMNAAMEDVAATLRAEGKNPYIIPGGGSNHIGALGYVNCALEILKQSNDQQLKIDHVVHATGSAGTQAGLVTGFAMTNSQIPVLGVGVRVDKPTQEGNVFKLAQRTAEHLGAKDAVSREDVVANCDYVGEGYGIPAPSTIEAINMFSTYEGILLDPVYSGKGAAGLIDLIRNGHFKKGENIVFVHTGGAQALFGYRDSFDFANYE</sequence>
<reference evidence="11" key="1">
    <citation type="submission" date="2015-08" db="EMBL/GenBank/DDBJ databases">
        <title>Vibrio galatheae sp. nov., a novel member of the Vibrionaceae family isolated from the Solomon Islands.</title>
        <authorList>
            <person name="Giubergia S."/>
            <person name="Machado H."/>
            <person name="Mateiu R.V."/>
            <person name="Gram L."/>
        </authorList>
    </citation>
    <scope>NUCLEOTIDE SEQUENCE [LARGE SCALE GENOMIC DNA]</scope>
    <source>
        <strain evidence="11">DSM 19584</strain>
    </source>
</reference>
<feature type="active site" description="Nucleophile" evidence="7">
    <location>
        <position position="76"/>
    </location>
</feature>
<dbReference type="OrthoDB" id="9801249at2"/>
<evidence type="ECO:0000256" key="4">
    <source>
        <dbReference type="ARBA" id="ARBA00023239"/>
    </source>
</evidence>
<dbReference type="GO" id="GO:0019148">
    <property type="term" value="F:D-cysteine desulfhydrase activity"/>
    <property type="evidence" value="ECO:0007669"/>
    <property type="project" value="TreeGrafter"/>
</dbReference>
<dbReference type="Gene3D" id="3.40.50.1100">
    <property type="match status" value="2"/>
</dbReference>
<dbReference type="RefSeq" id="WP_053394867.1">
    <property type="nucleotide sequence ID" value="NZ_CANLZT010000001.1"/>
</dbReference>
<comment type="similarity">
    <text evidence="2">Belongs to the ACC deaminase/D-cysteine desulfhydrase family.</text>
</comment>
<dbReference type="PIRSF" id="PIRSF006278">
    <property type="entry name" value="ACCD_DCysDesulf"/>
    <property type="match status" value="1"/>
</dbReference>
<proteinExistence type="inferred from homology"/>
<evidence type="ECO:0000256" key="8">
    <source>
        <dbReference type="PIRSR" id="PIRSR006278-2"/>
    </source>
</evidence>
<comment type="caution">
    <text evidence="10">The sequence shown here is derived from an EMBL/GenBank/DDBJ whole genome shotgun (WGS) entry which is preliminary data.</text>
</comment>
<accession>A0A0M0HQY2</accession>
<evidence type="ECO:0000256" key="1">
    <source>
        <dbReference type="ARBA" id="ARBA00001933"/>
    </source>
</evidence>
<dbReference type="InterPro" id="IPR036052">
    <property type="entry name" value="TrpB-like_PALP_sf"/>
</dbReference>
<dbReference type="PATRIC" id="fig|693.5.peg.1220"/>
<dbReference type="EMBL" id="LHPJ01000005">
    <property type="protein sequence ID" value="KOO04454.1"/>
    <property type="molecule type" value="Genomic_DNA"/>
</dbReference>
<gene>
    <name evidence="10" type="ORF">AKJ17_05985</name>
</gene>
<dbReference type="STRING" id="693.AKJ17_05985"/>
<evidence type="ECO:0000256" key="3">
    <source>
        <dbReference type="ARBA" id="ARBA00022898"/>
    </source>
</evidence>
<keyword evidence="3 8" id="KW-0663">Pyridoxal phosphate</keyword>
<feature type="domain" description="Tryptophan synthase beta chain-like PALP" evidence="9">
    <location>
        <begin position="12"/>
        <end position="318"/>
    </location>
</feature>